<reference evidence="1" key="1">
    <citation type="submission" date="2023-06" db="EMBL/GenBank/DDBJ databases">
        <title>Genome-scale phylogeny and comparative genomics of the fungal order Sordariales.</title>
        <authorList>
            <consortium name="Lawrence Berkeley National Laboratory"/>
            <person name="Hensen N."/>
            <person name="Bonometti L."/>
            <person name="Westerberg I."/>
            <person name="Brannstrom I.O."/>
            <person name="Guillou S."/>
            <person name="Cros-Aarteil S."/>
            <person name="Calhoun S."/>
            <person name="Haridas S."/>
            <person name="Kuo A."/>
            <person name="Mondo S."/>
            <person name="Pangilinan J."/>
            <person name="Riley R."/>
            <person name="Labutti K."/>
            <person name="Andreopoulos B."/>
            <person name="Lipzen A."/>
            <person name="Chen C."/>
            <person name="Yanf M."/>
            <person name="Daum C."/>
            <person name="Ng V."/>
            <person name="Clum A."/>
            <person name="Steindorff A."/>
            <person name="Ohm R."/>
            <person name="Martin F."/>
            <person name="Silar P."/>
            <person name="Natvig D."/>
            <person name="Lalanne C."/>
            <person name="Gautier V."/>
            <person name="Ament-Velasquez S.L."/>
            <person name="Kruys A."/>
            <person name="Hutchinson M.I."/>
            <person name="Powell A.J."/>
            <person name="Barry K."/>
            <person name="Miller A.N."/>
            <person name="Grigoriev I.V."/>
            <person name="Debuchy R."/>
            <person name="Gladieux P."/>
            <person name="Thoren M.H."/>
            <person name="Johannesson H."/>
        </authorList>
    </citation>
    <scope>NUCLEOTIDE SEQUENCE</scope>
    <source>
        <strain evidence="1">CBS 307.81</strain>
    </source>
</reference>
<organism evidence="1 2">
    <name type="scientific">Cercophora samala</name>
    <dbReference type="NCBI Taxonomy" id="330535"/>
    <lineage>
        <taxon>Eukaryota</taxon>
        <taxon>Fungi</taxon>
        <taxon>Dikarya</taxon>
        <taxon>Ascomycota</taxon>
        <taxon>Pezizomycotina</taxon>
        <taxon>Sordariomycetes</taxon>
        <taxon>Sordariomycetidae</taxon>
        <taxon>Sordariales</taxon>
        <taxon>Lasiosphaeriaceae</taxon>
        <taxon>Cercophora</taxon>
    </lineage>
</organism>
<name>A0AA39ZNY6_9PEZI</name>
<dbReference type="Proteomes" id="UP001174997">
    <property type="component" value="Unassembled WGS sequence"/>
</dbReference>
<dbReference type="EMBL" id="JAULSY010000001">
    <property type="protein sequence ID" value="KAK0674626.1"/>
    <property type="molecule type" value="Genomic_DNA"/>
</dbReference>
<proteinExistence type="predicted"/>
<gene>
    <name evidence="1" type="ORF">QBC41DRAFT_3784</name>
</gene>
<evidence type="ECO:0000313" key="1">
    <source>
        <dbReference type="EMBL" id="KAK0674626.1"/>
    </source>
</evidence>
<keyword evidence="2" id="KW-1185">Reference proteome</keyword>
<dbReference type="AlphaFoldDB" id="A0AA39ZNY6"/>
<accession>A0AA39ZNY6</accession>
<evidence type="ECO:0000313" key="2">
    <source>
        <dbReference type="Proteomes" id="UP001174997"/>
    </source>
</evidence>
<protein>
    <submittedName>
        <fullName evidence="1">Uncharacterized protein</fullName>
    </submittedName>
</protein>
<sequence>MGAHIQNQSMQHTFSFSFPVFLPSCSFHKTEFTSHVLPSSPRSLIKVFLGFKFPAAAKLGGVLPINPISIFSLLQAQTTARRSGFYAPKVVCTYQPTSLPSSRPSVLPSPCPYKIAAGWLCLTCNAHCAALHCTSLSFLPVRSFAMICPAPLHNPISYCGAFFLLVCGPVACVVAAAGSIERGIGSREVRRGRLGDDTVHCVWWWYE</sequence>
<comment type="caution">
    <text evidence="1">The sequence shown here is derived from an EMBL/GenBank/DDBJ whole genome shotgun (WGS) entry which is preliminary data.</text>
</comment>